<protein>
    <submittedName>
        <fullName evidence="3">Uncharacterized protein</fullName>
    </submittedName>
</protein>
<organism evidence="2 3">
    <name type="scientific">Angiostrongylus cantonensis</name>
    <name type="common">Rat lungworm</name>
    <dbReference type="NCBI Taxonomy" id="6313"/>
    <lineage>
        <taxon>Eukaryota</taxon>
        <taxon>Metazoa</taxon>
        <taxon>Ecdysozoa</taxon>
        <taxon>Nematoda</taxon>
        <taxon>Chromadorea</taxon>
        <taxon>Rhabditida</taxon>
        <taxon>Rhabditina</taxon>
        <taxon>Rhabditomorpha</taxon>
        <taxon>Strongyloidea</taxon>
        <taxon>Metastrongylidae</taxon>
        <taxon>Angiostrongylus</taxon>
    </lineage>
</organism>
<accession>A0A0K0D7K8</accession>
<evidence type="ECO:0000313" key="3">
    <source>
        <dbReference type="WBParaSite" id="ACAC_0000605301-mRNA-1"/>
    </source>
</evidence>
<evidence type="ECO:0000256" key="1">
    <source>
        <dbReference type="SAM" id="MobiDB-lite"/>
    </source>
</evidence>
<feature type="region of interest" description="Disordered" evidence="1">
    <location>
        <begin position="1"/>
        <end position="86"/>
    </location>
</feature>
<feature type="compositionally biased region" description="Polar residues" evidence="1">
    <location>
        <begin position="66"/>
        <end position="86"/>
    </location>
</feature>
<reference evidence="3" key="2">
    <citation type="submission" date="2017-02" db="UniProtKB">
        <authorList>
            <consortium name="WormBaseParasite"/>
        </authorList>
    </citation>
    <scope>IDENTIFICATION</scope>
</reference>
<keyword evidence="2" id="KW-1185">Reference proteome</keyword>
<evidence type="ECO:0000313" key="2">
    <source>
        <dbReference type="Proteomes" id="UP000035642"/>
    </source>
</evidence>
<dbReference type="Proteomes" id="UP000035642">
    <property type="component" value="Unassembled WGS sequence"/>
</dbReference>
<proteinExistence type="predicted"/>
<dbReference type="WBParaSite" id="ACAC_0000605301-mRNA-1">
    <property type="protein sequence ID" value="ACAC_0000605301-mRNA-1"/>
    <property type="gene ID" value="ACAC_0000605301"/>
</dbReference>
<dbReference type="AlphaFoldDB" id="A0A0K0D7K8"/>
<name>A0A0K0D7K8_ANGCA</name>
<feature type="compositionally biased region" description="Gly residues" evidence="1">
    <location>
        <begin position="44"/>
        <end position="64"/>
    </location>
</feature>
<reference evidence="2" key="1">
    <citation type="submission" date="2012-09" db="EMBL/GenBank/DDBJ databases">
        <authorList>
            <person name="Martin A.A."/>
        </authorList>
    </citation>
    <scope>NUCLEOTIDE SEQUENCE</scope>
</reference>
<sequence length="170" mass="17661">MHKNRRIGSEVANDPAPTVGNRNESNTHEFGSGAQPVPTIYPSGGVGSGVVSGHGLNPGRGIGSGASPNYSQGNREIGSGAQQQPTIYPSGGVGSGVVSGHGLNPGRGIGSGTSPIYSQVHRFTWTIRKWSACCGCSLALLCFHTALEVFMKSAIHWVACYKHKIHAPPD</sequence>